<sequence>MTDKGKEVAHIEKLRDSAKNRILNFPLNVVEYNRADGKHGFLRDSAILAQTEALLAISEELALIRENLQNRQQKTASHQPAPPPSPPTGQANSAAGTSSGQNWPL</sequence>
<evidence type="ECO:0000313" key="3">
    <source>
        <dbReference type="Proteomes" id="UP000190074"/>
    </source>
</evidence>
<feature type="compositionally biased region" description="Polar residues" evidence="1">
    <location>
        <begin position="88"/>
        <end position="105"/>
    </location>
</feature>
<evidence type="ECO:0000256" key="1">
    <source>
        <dbReference type="SAM" id="MobiDB-lite"/>
    </source>
</evidence>
<feature type="compositionally biased region" description="Polar residues" evidence="1">
    <location>
        <begin position="68"/>
        <end position="78"/>
    </location>
</feature>
<dbReference type="RefSeq" id="WP_005137775.1">
    <property type="nucleotide sequence ID" value="NZ_CP021122.1"/>
</dbReference>
<proteinExistence type="predicted"/>
<organism evidence="2 3">
    <name type="scientific">Mycobacteroides abscessus subsp. massiliense</name>
    <dbReference type="NCBI Taxonomy" id="1962118"/>
    <lineage>
        <taxon>Bacteria</taxon>
        <taxon>Bacillati</taxon>
        <taxon>Actinomycetota</taxon>
        <taxon>Actinomycetes</taxon>
        <taxon>Mycobacteriales</taxon>
        <taxon>Mycobacteriaceae</taxon>
        <taxon>Mycobacteroides</taxon>
        <taxon>Mycobacteroides abscessus</taxon>
    </lineage>
</organism>
<evidence type="ECO:0000313" key="2">
    <source>
        <dbReference type="EMBL" id="SKL39040.1"/>
    </source>
</evidence>
<dbReference type="EMBL" id="FVGW01000001">
    <property type="protein sequence ID" value="SKL39040.1"/>
    <property type="molecule type" value="Genomic_DNA"/>
</dbReference>
<reference evidence="2 3" key="1">
    <citation type="submission" date="2016-11" db="EMBL/GenBank/DDBJ databases">
        <authorList>
            <consortium name="Pathogen Informatics"/>
        </authorList>
    </citation>
    <scope>NUCLEOTIDE SEQUENCE [LARGE SCALE GENOMIC DNA]</scope>
    <source>
        <strain evidence="2 3">911</strain>
    </source>
</reference>
<feature type="region of interest" description="Disordered" evidence="1">
    <location>
        <begin position="68"/>
        <end position="105"/>
    </location>
</feature>
<gene>
    <name evidence="2" type="ORF">SAMEA2259716_00361</name>
</gene>
<protein>
    <submittedName>
        <fullName evidence="2">Uncharacterized protein</fullName>
    </submittedName>
</protein>
<dbReference type="AlphaFoldDB" id="A0A1U0AM52"/>
<name>A0A1U0AM52_9MYCO</name>
<accession>A0A1U0AM52</accession>
<dbReference type="Proteomes" id="UP000190074">
    <property type="component" value="Unassembled WGS sequence"/>
</dbReference>